<keyword evidence="4 5" id="KW-0238">DNA-binding</keyword>
<evidence type="ECO:0000256" key="2">
    <source>
        <dbReference type="ARBA" id="ARBA00022771"/>
    </source>
</evidence>
<dbReference type="SMART" id="SM00692">
    <property type="entry name" value="DM3"/>
    <property type="match status" value="1"/>
</dbReference>
<dbReference type="GO" id="GO:0003700">
    <property type="term" value="F:DNA-binding transcription factor activity"/>
    <property type="evidence" value="ECO:0007669"/>
    <property type="project" value="UniProtKB-UniRule"/>
</dbReference>
<keyword evidence="6" id="KW-0805">Transcription regulation</keyword>
<dbReference type="Pfam" id="PF05485">
    <property type="entry name" value="THAP"/>
    <property type="match status" value="1"/>
</dbReference>
<dbReference type="PROSITE" id="PS50950">
    <property type="entry name" value="ZF_THAP"/>
    <property type="match status" value="1"/>
</dbReference>
<feature type="compositionally biased region" description="Polar residues" evidence="7">
    <location>
        <begin position="91"/>
        <end position="104"/>
    </location>
</feature>
<feature type="region of interest" description="Disordered" evidence="7">
    <location>
        <begin position="117"/>
        <end position="136"/>
    </location>
</feature>
<dbReference type="Proteomes" id="UP000291020">
    <property type="component" value="Unassembled WGS sequence"/>
</dbReference>
<evidence type="ECO:0000313" key="10">
    <source>
        <dbReference type="Proteomes" id="UP000291020"/>
    </source>
</evidence>
<evidence type="ECO:0000259" key="8">
    <source>
        <dbReference type="PROSITE" id="PS50950"/>
    </source>
</evidence>
<keyword evidence="6" id="KW-0804">Transcription</keyword>
<evidence type="ECO:0000256" key="4">
    <source>
        <dbReference type="ARBA" id="ARBA00023125"/>
    </source>
</evidence>
<dbReference type="InterPro" id="IPR026516">
    <property type="entry name" value="THAP1/10"/>
</dbReference>
<proteinExistence type="inferred from homology"/>
<keyword evidence="6" id="KW-0175">Coiled coil</keyword>
<dbReference type="GO" id="GO:0043565">
    <property type="term" value="F:sequence-specific DNA binding"/>
    <property type="evidence" value="ECO:0007669"/>
    <property type="project" value="UniProtKB-UniRule"/>
</dbReference>
<dbReference type="PANTHER" id="PTHR46600">
    <property type="entry name" value="THAP DOMAIN-CONTAINING"/>
    <property type="match status" value="1"/>
</dbReference>
<dbReference type="AlphaFoldDB" id="A0A452I4X6"/>
<keyword evidence="10" id="KW-1185">Reference proteome</keyword>
<protein>
    <recommendedName>
        <fullName evidence="6">THAP domain-containing protein 1</fullName>
    </recommendedName>
</protein>
<dbReference type="SUPFAM" id="SSF57716">
    <property type="entry name" value="Glucocorticoid receptor-like (DNA-binding domain)"/>
    <property type="match status" value="1"/>
</dbReference>
<feature type="region of interest" description="Disordered" evidence="7">
    <location>
        <begin position="91"/>
        <end position="110"/>
    </location>
</feature>
<comment type="function">
    <text evidence="6">DNA-binding transcription regulator that regulates endothelial cell proliferation and G1/S cell-cycle progression. Specifically binds the 5'-[AT]NTNN[GT]GGCA[AGT]-3' core DNA sequence and acts by modulating expression of pRB-E2F cell-cycle target genes.</text>
</comment>
<feature type="domain" description="THAP-type" evidence="8">
    <location>
        <begin position="1"/>
        <end position="90"/>
    </location>
</feature>
<evidence type="ECO:0000256" key="6">
    <source>
        <dbReference type="RuleBase" id="RU369073"/>
    </source>
</evidence>
<keyword evidence="2 5" id="KW-0863">Zinc-finger</keyword>
<dbReference type="InterPro" id="IPR006612">
    <property type="entry name" value="THAP_Znf"/>
</dbReference>
<dbReference type="PANTHER" id="PTHR46600:SF11">
    <property type="entry name" value="THAP DOMAIN-CONTAINING PROTEIN 10"/>
    <property type="match status" value="1"/>
</dbReference>
<organism evidence="9 10">
    <name type="scientific">Gopherus agassizii</name>
    <name type="common">Agassiz's desert tortoise</name>
    <dbReference type="NCBI Taxonomy" id="38772"/>
    <lineage>
        <taxon>Eukaryota</taxon>
        <taxon>Metazoa</taxon>
        <taxon>Chordata</taxon>
        <taxon>Craniata</taxon>
        <taxon>Vertebrata</taxon>
        <taxon>Euteleostomi</taxon>
        <taxon>Archelosauria</taxon>
        <taxon>Testudinata</taxon>
        <taxon>Testudines</taxon>
        <taxon>Cryptodira</taxon>
        <taxon>Durocryptodira</taxon>
        <taxon>Testudinoidea</taxon>
        <taxon>Testudinidae</taxon>
        <taxon>Gopherus</taxon>
    </lineage>
</organism>
<comment type="subcellular location">
    <subcellularLocation>
        <location evidence="6">Nucleus</location>
        <location evidence="6">Nucleoplasm</location>
    </subcellularLocation>
</comment>
<keyword evidence="6" id="KW-0539">Nucleus</keyword>
<evidence type="ECO:0000256" key="1">
    <source>
        <dbReference type="ARBA" id="ARBA00022723"/>
    </source>
</evidence>
<dbReference type="GO" id="GO:0008270">
    <property type="term" value="F:zinc ion binding"/>
    <property type="evidence" value="ECO:0007669"/>
    <property type="project" value="UniProtKB-KW"/>
</dbReference>
<sequence length="251" mass="27004">MPARCVVARCSNTTQDGVSLFKFPKDPHIRSLWDRFVRMKRADWRGGHDRSLICSAHFTDECFDISSVTQKKLEFGKRLLLTKIAVPTLNVCPSVNGNPQSPSQPKGRGAFRKKIIQERSSAGPGPLEKPRPPGGAMAERAAAQVGARSRGAAVRSPVPGPRAPCRAGARWPSAPGSRRRWLETPRAGRLHGCSEGTAGAERSRGQSCLSLRGPLLTSSPGGVVLWAPGRSQRQRERGRALPLPGPALVSG</sequence>
<dbReference type="GO" id="GO:0005654">
    <property type="term" value="C:nucleoplasm"/>
    <property type="evidence" value="ECO:0007669"/>
    <property type="project" value="UniProtKB-SubCell"/>
</dbReference>
<reference evidence="9" key="3">
    <citation type="submission" date="2025-09" db="UniProtKB">
        <authorList>
            <consortium name="Ensembl"/>
        </authorList>
    </citation>
    <scope>IDENTIFICATION</scope>
</reference>
<evidence type="ECO:0000256" key="3">
    <source>
        <dbReference type="ARBA" id="ARBA00022833"/>
    </source>
</evidence>
<evidence type="ECO:0000256" key="7">
    <source>
        <dbReference type="SAM" id="MobiDB-lite"/>
    </source>
</evidence>
<accession>A0A452I4X6</accession>
<keyword evidence="3" id="KW-0862">Zinc</keyword>
<evidence type="ECO:0000313" key="9">
    <source>
        <dbReference type="Ensembl" id="ENSGAGP00000022622.1"/>
    </source>
</evidence>
<reference evidence="9" key="2">
    <citation type="submission" date="2025-08" db="UniProtKB">
        <authorList>
            <consortium name="Ensembl"/>
        </authorList>
    </citation>
    <scope>IDENTIFICATION</scope>
</reference>
<comment type="similarity">
    <text evidence="6">Belongs to the THAP1 family.</text>
</comment>
<dbReference type="Ensembl" id="ENSGAGT00000025770.1">
    <property type="protein sequence ID" value="ENSGAGP00000022622.1"/>
    <property type="gene ID" value="ENSGAGG00000016586.1"/>
</dbReference>
<dbReference type="InterPro" id="IPR038441">
    <property type="entry name" value="THAP_Znf_sf"/>
</dbReference>
<keyword evidence="1" id="KW-0479">Metal-binding</keyword>
<dbReference type="Gene3D" id="6.20.210.20">
    <property type="entry name" value="THAP domain"/>
    <property type="match status" value="1"/>
</dbReference>
<feature type="region of interest" description="Disordered" evidence="7">
    <location>
        <begin position="146"/>
        <end position="251"/>
    </location>
</feature>
<dbReference type="SMART" id="SM00980">
    <property type="entry name" value="THAP"/>
    <property type="match status" value="1"/>
</dbReference>
<evidence type="ECO:0000256" key="5">
    <source>
        <dbReference type="PROSITE-ProRule" id="PRU00309"/>
    </source>
</evidence>
<dbReference type="STRING" id="38772.ENSGAGP00000022622"/>
<reference evidence="10" key="1">
    <citation type="journal article" date="2017" name="PLoS ONE">
        <title>The Agassiz's desert tortoise genome provides a resource for the conservation of a threatened species.</title>
        <authorList>
            <person name="Tollis M."/>
            <person name="DeNardo D.F."/>
            <person name="Cornelius J.A."/>
            <person name="Dolby G.A."/>
            <person name="Edwards T."/>
            <person name="Henen B.T."/>
            <person name="Karl A.E."/>
            <person name="Murphy R.W."/>
            <person name="Kusumi K."/>
        </authorList>
    </citation>
    <scope>NUCLEOTIDE SEQUENCE [LARGE SCALE GENOMIC DNA]</scope>
</reference>
<dbReference type="GO" id="GO:0001935">
    <property type="term" value="P:endothelial cell proliferation"/>
    <property type="evidence" value="ECO:0007669"/>
    <property type="project" value="UniProtKB-UniRule"/>
</dbReference>
<keyword evidence="6" id="KW-0131">Cell cycle</keyword>
<name>A0A452I4X6_9SAUR</name>